<gene>
    <name evidence="1" type="ORF">SAMN04488038_11188</name>
</gene>
<dbReference type="Proteomes" id="UP000199233">
    <property type="component" value="Unassembled WGS sequence"/>
</dbReference>
<reference evidence="1 2" key="1">
    <citation type="submission" date="2016-10" db="EMBL/GenBank/DDBJ databases">
        <authorList>
            <person name="de Groot N.N."/>
        </authorList>
    </citation>
    <scope>NUCLEOTIDE SEQUENCE [LARGE SCALE GENOMIC DNA]</scope>
    <source>
        <strain evidence="1 2">DSM 25927</strain>
    </source>
</reference>
<accession>A0A1H9JBU7</accession>
<sequence>MTPCKLCSEQIGLPAEWRAHKKLESPGSARTLGYAASLNQKLYACRECRTVLRKGRNTGWVLATRLESASP</sequence>
<protein>
    <submittedName>
        <fullName evidence="1">Uncharacterized protein</fullName>
    </submittedName>
</protein>
<dbReference type="AlphaFoldDB" id="A0A1H9JBU7"/>
<keyword evidence="2" id="KW-1185">Reference proteome</keyword>
<evidence type="ECO:0000313" key="2">
    <source>
        <dbReference type="Proteomes" id="UP000199233"/>
    </source>
</evidence>
<evidence type="ECO:0000313" key="1">
    <source>
        <dbReference type="EMBL" id="SEQ84055.1"/>
    </source>
</evidence>
<dbReference type="RefSeq" id="WP_093287569.1">
    <property type="nucleotide sequence ID" value="NZ_FOFS01000011.1"/>
</dbReference>
<name>A0A1H9JBU7_9GAMM</name>
<organism evidence="1 2">
    <name type="scientific">Solimonas aquatica</name>
    <dbReference type="NCBI Taxonomy" id="489703"/>
    <lineage>
        <taxon>Bacteria</taxon>
        <taxon>Pseudomonadati</taxon>
        <taxon>Pseudomonadota</taxon>
        <taxon>Gammaproteobacteria</taxon>
        <taxon>Nevskiales</taxon>
        <taxon>Nevskiaceae</taxon>
        <taxon>Solimonas</taxon>
    </lineage>
</organism>
<dbReference type="EMBL" id="FOFS01000011">
    <property type="protein sequence ID" value="SEQ84055.1"/>
    <property type="molecule type" value="Genomic_DNA"/>
</dbReference>
<proteinExistence type="predicted"/>